<evidence type="ECO:0000256" key="6">
    <source>
        <dbReference type="ARBA" id="ARBA00022741"/>
    </source>
</evidence>
<evidence type="ECO:0000313" key="12">
    <source>
        <dbReference type="Proteomes" id="UP000265614"/>
    </source>
</evidence>
<dbReference type="OrthoDB" id="34166at2"/>
<gene>
    <name evidence="11" type="primary">thiD</name>
    <name evidence="11" type="ORF">D5H78_02175</name>
</gene>
<dbReference type="Pfam" id="PF08543">
    <property type="entry name" value="Phos_pyr_kin"/>
    <property type="match status" value="1"/>
</dbReference>
<keyword evidence="7 11" id="KW-0418">Kinase</keyword>
<dbReference type="UniPathway" id="UPA00060">
    <property type="reaction ID" value="UER00138"/>
</dbReference>
<keyword evidence="5 11" id="KW-0808">Transferase</keyword>
<evidence type="ECO:0000256" key="5">
    <source>
        <dbReference type="ARBA" id="ARBA00022679"/>
    </source>
</evidence>
<dbReference type="AlphaFoldDB" id="A0A3A3Z8X7"/>
<dbReference type="NCBIfam" id="TIGR00097">
    <property type="entry name" value="HMP-P_kinase"/>
    <property type="match status" value="1"/>
</dbReference>
<sequence>MSGGVPPRALTIAGSDSGGAAGLQCDLRTFLCCGVHGTAAVTAVTVQNSLGVTGVHEVPAEVVAAQVEAVVTDIGVGAAKTGMLASRAIIDAVADVVARLGVAPFVVDPVSASMHGEPLLHPDALTAMTGRLFPLATLVTPNVLEARLLTGLPVRDRAGQVEAARALHDLGPRWVLVKGGHLPPDQPAVDVLYDGTDVLELSAERIPTRHVHGTGDALGAATTAWLARGLDLVEALRRGKQYVTAAVADAYPVGSGVGPVGHRWRVRDWPAEDPPPAVPA</sequence>
<evidence type="ECO:0000313" key="11">
    <source>
        <dbReference type="EMBL" id="RJK98367.1"/>
    </source>
</evidence>
<name>A0A3A3Z8X7_9ACTN</name>
<feature type="domain" description="Pyridoxamine kinase/Phosphomethylpyrimidine kinase" evidence="10">
    <location>
        <begin position="16"/>
        <end position="260"/>
    </location>
</feature>
<dbReference type="GO" id="GO:0008902">
    <property type="term" value="F:hydroxymethylpyrimidine kinase activity"/>
    <property type="evidence" value="ECO:0007669"/>
    <property type="project" value="UniProtKB-EC"/>
</dbReference>
<dbReference type="InterPro" id="IPR013749">
    <property type="entry name" value="PM/HMP-P_kinase-1"/>
</dbReference>
<comment type="catalytic activity">
    <reaction evidence="1">
        <text>4-amino-5-hydroxymethyl-2-methylpyrimidine + ATP = 4-amino-2-methyl-5-(phosphooxymethyl)pyrimidine + ADP + H(+)</text>
        <dbReference type="Rhea" id="RHEA:23096"/>
        <dbReference type="ChEBI" id="CHEBI:15378"/>
        <dbReference type="ChEBI" id="CHEBI:16892"/>
        <dbReference type="ChEBI" id="CHEBI:30616"/>
        <dbReference type="ChEBI" id="CHEBI:58354"/>
        <dbReference type="ChEBI" id="CHEBI:456216"/>
        <dbReference type="EC" id="2.7.1.49"/>
    </reaction>
</comment>
<dbReference type="CDD" id="cd01169">
    <property type="entry name" value="HMPP_kinase"/>
    <property type="match status" value="1"/>
</dbReference>
<keyword evidence="6" id="KW-0547">Nucleotide-binding</keyword>
<reference evidence="11 12" key="1">
    <citation type="submission" date="2018-09" db="EMBL/GenBank/DDBJ databases">
        <title>YIM 75000 draft genome.</title>
        <authorList>
            <person name="Tang S."/>
            <person name="Feng Y."/>
        </authorList>
    </citation>
    <scope>NUCLEOTIDE SEQUENCE [LARGE SCALE GENOMIC DNA]</scope>
    <source>
        <strain evidence="11 12">YIM 75000</strain>
    </source>
</reference>
<keyword evidence="12" id="KW-1185">Reference proteome</keyword>
<dbReference type="EC" id="2.7.1.49" evidence="11"/>
<keyword evidence="9" id="KW-0784">Thiamine biosynthesis</keyword>
<dbReference type="SUPFAM" id="SSF53613">
    <property type="entry name" value="Ribokinase-like"/>
    <property type="match status" value="1"/>
</dbReference>
<evidence type="ECO:0000256" key="8">
    <source>
        <dbReference type="ARBA" id="ARBA00022840"/>
    </source>
</evidence>
<dbReference type="EMBL" id="QZEZ01000001">
    <property type="protein sequence ID" value="RJK98367.1"/>
    <property type="molecule type" value="Genomic_DNA"/>
</dbReference>
<dbReference type="PANTHER" id="PTHR20858">
    <property type="entry name" value="PHOSPHOMETHYLPYRIMIDINE KINASE"/>
    <property type="match status" value="1"/>
</dbReference>
<evidence type="ECO:0000259" key="10">
    <source>
        <dbReference type="Pfam" id="PF08543"/>
    </source>
</evidence>
<comment type="pathway">
    <text evidence="4">Cofactor biosynthesis; thiamine diphosphate biosynthesis; 4-amino-2-methyl-5-diphosphomethylpyrimidine from 5-amino-1-(5-phospho-D-ribosyl)imidazole: step 3/3.</text>
</comment>
<dbReference type="GO" id="GO:0005524">
    <property type="term" value="F:ATP binding"/>
    <property type="evidence" value="ECO:0007669"/>
    <property type="project" value="UniProtKB-KW"/>
</dbReference>
<dbReference type="FunFam" id="3.40.1190.20:FF:000003">
    <property type="entry name" value="Phosphomethylpyrimidine kinase ThiD"/>
    <property type="match status" value="1"/>
</dbReference>
<dbReference type="GO" id="GO:0008972">
    <property type="term" value="F:phosphomethylpyrimidine kinase activity"/>
    <property type="evidence" value="ECO:0007669"/>
    <property type="project" value="UniProtKB-EC"/>
</dbReference>
<evidence type="ECO:0000256" key="3">
    <source>
        <dbReference type="ARBA" id="ARBA00003848"/>
    </source>
</evidence>
<dbReference type="InterPro" id="IPR029056">
    <property type="entry name" value="Ribokinase-like"/>
</dbReference>
<protein>
    <submittedName>
        <fullName evidence="11">Bifunctional hydroxymethylpyrimidine kinase/phosphomethylpyrimidine kinase</fullName>
        <ecNumber evidence="11">2.7.1.49</ecNumber>
        <ecNumber evidence="11">2.7.4.7</ecNumber>
    </submittedName>
</protein>
<organism evidence="11 12">
    <name type="scientific">Vallicoccus soli</name>
    <dbReference type="NCBI Taxonomy" id="2339232"/>
    <lineage>
        <taxon>Bacteria</taxon>
        <taxon>Bacillati</taxon>
        <taxon>Actinomycetota</taxon>
        <taxon>Actinomycetes</taxon>
        <taxon>Motilibacterales</taxon>
        <taxon>Vallicoccaceae</taxon>
        <taxon>Vallicoccus</taxon>
    </lineage>
</organism>
<evidence type="ECO:0000256" key="1">
    <source>
        <dbReference type="ARBA" id="ARBA00000151"/>
    </source>
</evidence>
<proteinExistence type="predicted"/>
<dbReference type="GO" id="GO:0009228">
    <property type="term" value="P:thiamine biosynthetic process"/>
    <property type="evidence" value="ECO:0007669"/>
    <property type="project" value="UniProtKB-KW"/>
</dbReference>
<dbReference type="Gene3D" id="3.40.1190.20">
    <property type="match status" value="1"/>
</dbReference>
<comment type="caution">
    <text evidence="11">The sequence shown here is derived from an EMBL/GenBank/DDBJ whole genome shotgun (WGS) entry which is preliminary data.</text>
</comment>
<accession>A0A3A3Z8X7</accession>
<dbReference type="PANTHER" id="PTHR20858:SF17">
    <property type="entry name" value="HYDROXYMETHYLPYRIMIDINE_PHOSPHOMETHYLPYRIMIDINE KINASE THI20-RELATED"/>
    <property type="match status" value="1"/>
</dbReference>
<dbReference type="GO" id="GO:0005829">
    <property type="term" value="C:cytosol"/>
    <property type="evidence" value="ECO:0007669"/>
    <property type="project" value="TreeGrafter"/>
</dbReference>
<dbReference type="GO" id="GO:0009229">
    <property type="term" value="P:thiamine diphosphate biosynthetic process"/>
    <property type="evidence" value="ECO:0007669"/>
    <property type="project" value="UniProtKB-UniPathway"/>
</dbReference>
<keyword evidence="8" id="KW-0067">ATP-binding</keyword>
<dbReference type="InterPro" id="IPR004399">
    <property type="entry name" value="HMP/HMP-P_kinase_dom"/>
</dbReference>
<comment type="function">
    <text evidence="3">Catalyzes the phosphorylation of hydroxymethylpyrimidine phosphate (HMP-P) to HMP-PP, and of HMP to HMP-P.</text>
</comment>
<evidence type="ECO:0000256" key="9">
    <source>
        <dbReference type="ARBA" id="ARBA00022977"/>
    </source>
</evidence>
<evidence type="ECO:0000256" key="2">
    <source>
        <dbReference type="ARBA" id="ARBA00000565"/>
    </source>
</evidence>
<dbReference type="EC" id="2.7.4.7" evidence="11"/>
<dbReference type="Proteomes" id="UP000265614">
    <property type="component" value="Unassembled WGS sequence"/>
</dbReference>
<evidence type="ECO:0000256" key="4">
    <source>
        <dbReference type="ARBA" id="ARBA00004769"/>
    </source>
</evidence>
<comment type="catalytic activity">
    <reaction evidence="2">
        <text>4-amino-2-methyl-5-(phosphooxymethyl)pyrimidine + ATP = 4-amino-2-methyl-5-(diphosphooxymethyl)pyrimidine + ADP</text>
        <dbReference type="Rhea" id="RHEA:19893"/>
        <dbReference type="ChEBI" id="CHEBI:30616"/>
        <dbReference type="ChEBI" id="CHEBI:57841"/>
        <dbReference type="ChEBI" id="CHEBI:58354"/>
        <dbReference type="ChEBI" id="CHEBI:456216"/>
        <dbReference type="EC" id="2.7.4.7"/>
    </reaction>
</comment>
<evidence type="ECO:0000256" key="7">
    <source>
        <dbReference type="ARBA" id="ARBA00022777"/>
    </source>
</evidence>